<comment type="caution">
    <text evidence="9">The sequence shown here is derived from an EMBL/GenBank/DDBJ whole genome shotgun (WGS) entry which is preliminary data.</text>
</comment>
<dbReference type="InterPro" id="IPR004835">
    <property type="entry name" value="Chitin_synth"/>
</dbReference>
<evidence type="ECO:0000313" key="10">
    <source>
        <dbReference type="Proteomes" id="UP000762676"/>
    </source>
</evidence>
<feature type="transmembrane region" description="Helical" evidence="8">
    <location>
        <begin position="920"/>
        <end position="942"/>
    </location>
</feature>
<dbReference type="GO" id="GO:0071944">
    <property type="term" value="C:cell periphery"/>
    <property type="evidence" value="ECO:0007669"/>
    <property type="project" value="TreeGrafter"/>
</dbReference>
<dbReference type="EMBL" id="BMAT01002171">
    <property type="protein sequence ID" value="GFS00558.1"/>
    <property type="molecule type" value="Genomic_DNA"/>
</dbReference>
<evidence type="ECO:0000256" key="7">
    <source>
        <dbReference type="SAM" id="MobiDB-lite"/>
    </source>
</evidence>
<dbReference type="GO" id="GO:0006031">
    <property type="term" value="P:chitin biosynthetic process"/>
    <property type="evidence" value="ECO:0007669"/>
    <property type="project" value="TreeGrafter"/>
</dbReference>
<dbReference type="EC" id="2.4.1.16" evidence="2"/>
<reference evidence="9 10" key="1">
    <citation type="journal article" date="2021" name="Elife">
        <title>Chloroplast acquisition without the gene transfer in kleptoplastic sea slugs, Plakobranchus ocellatus.</title>
        <authorList>
            <person name="Maeda T."/>
            <person name="Takahashi S."/>
            <person name="Yoshida T."/>
            <person name="Shimamura S."/>
            <person name="Takaki Y."/>
            <person name="Nagai Y."/>
            <person name="Toyoda A."/>
            <person name="Suzuki Y."/>
            <person name="Arimoto A."/>
            <person name="Ishii H."/>
            <person name="Satoh N."/>
            <person name="Nishiyama T."/>
            <person name="Hasebe M."/>
            <person name="Maruyama T."/>
            <person name="Minagawa J."/>
            <person name="Obokata J."/>
            <person name="Shigenobu S."/>
        </authorList>
    </citation>
    <scope>NUCLEOTIDE SEQUENCE [LARGE SCALE GENOMIC DNA]</scope>
</reference>
<dbReference type="Proteomes" id="UP000762676">
    <property type="component" value="Unassembled WGS sequence"/>
</dbReference>
<comment type="subcellular location">
    <subcellularLocation>
        <location evidence="1">Membrane</location>
        <topology evidence="1">Multi-pass membrane protein</topology>
    </subcellularLocation>
</comment>
<keyword evidence="6 8" id="KW-0472">Membrane</keyword>
<evidence type="ECO:0000256" key="6">
    <source>
        <dbReference type="ARBA" id="ARBA00023136"/>
    </source>
</evidence>
<dbReference type="PANTHER" id="PTHR22914:SF41">
    <property type="entry name" value="CHITIN SYNTHASE 7"/>
    <property type="match status" value="1"/>
</dbReference>
<organism evidence="9 10">
    <name type="scientific">Elysia marginata</name>
    <dbReference type="NCBI Taxonomy" id="1093978"/>
    <lineage>
        <taxon>Eukaryota</taxon>
        <taxon>Metazoa</taxon>
        <taxon>Spiralia</taxon>
        <taxon>Lophotrochozoa</taxon>
        <taxon>Mollusca</taxon>
        <taxon>Gastropoda</taxon>
        <taxon>Heterobranchia</taxon>
        <taxon>Euthyneura</taxon>
        <taxon>Panpulmonata</taxon>
        <taxon>Sacoglossa</taxon>
        <taxon>Placobranchoidea</taxon>
        <taxon>Plakobranchidae</taxon>
        <taxon>Elysia</taxon>
    </lineage>
</organism>
<protein>
    <recommendedName>
        <fullName evidence="2">chitin synthase</fullName>
        <ecNumber evidence="2">2.4.1.16</ecNumber>
    </recommendedName>
</protein>
<feature type="region of interest" description="Disordered" evidence="7">
    <location>
        <begin position="469"/>
        <end position="512"/>
    </location>
</feature>
<evidence type="ECO:0000256" key="1">
    <source>
        <dbReference type="ARBA" id="ARBA00004141"/>
    </source>
</evidence>
<feature type="transmembrane region" description="Helical" evidence="8">
    <location>
        <begin position="896"/>
        <end position="914"/>
    </location>
</feature>
<feature type="transmembrane region" description="Helical" evidence="8">
    <location>
        <begin position="1080"/>
        <end position="1102"/>
    </location>
</feature>
<keyword evidence="5 8" id="KW-1133">Transmembrane helix</keyword>
<dbReference type="Pfam" id="PF03142">
    <property type="entry name" value="Chitin_synth_2"/>
    <property type="match status" value="1"/>
</dbReference>
<feature type="transmembrane region" description="Helical" evidence="8">
    <location>
        <begin position="126"/>
        <end position="148"/>
    </location>
</feature>
<feature type="transmembrane region" description="Helical" evidence="8">
    <location>
        <begin position="789"/>
        <end position="813"/>
    </location>
</feature>
<keyword evidence="10" id="KW-1185">Reference proteome</keyword>
<feature type="transmembrane region" description="Helical" evidence="8">
    <location>
        <begin position="20"/>
        <end position="40"/>
    </location>
</feature>
<feature type="transmembrane region" description="Helical" evidence="8">
    <location>
        <begin position="86"/>
        <end position="105"/>
    </location>
</feature>
<evidence type="ECO:0000256" key="5">
    <source>
        <dbReference type="ARBA" id="ARBA00022989"/>
    </source>
</evidence>
<feature type="transmembrane region" description="Helical" evidence="8">
    <location>
        <begin position="854"/>
        <end position="875"/>
    </location>
</feature>
<feature type="transmembrane region" description="Helical" evidence="8">
    <location>
        <begin position="825"/>
        <end position="842"/>
    </location>
</feature>
<keyword evidence="4 8" id="KW-0812">Transmembrane</keyword>
<sequence length="1136" mass="128071">MDAPKTEPQVAPSVVSGAKIMASVLCVMIYPAVACFLYVLHLADFCTSLCLAFVPTLLGLVWNRDLQTYILKPSEQRSLSQERFRLFYWIVKAGALIFFILVEMYTRKEVSDSRGTLDMLLEGFSVFHNTYVLLPLAVHFLASLLTYAGAYTSLALREPLFGITLPSLISMVLTIMFCVIQAPGMFSLNETTYFGPFPSFLICASFLAWAWAWPYILNSSSLLTKPRHLLTPFNVLFVDYGWNPVFADQTLLVGFDCSKEFSAPGEGSKVKTRIYICTTMYREADYEMERLLVSLDQLTSDPLLQDVYFESNIFMDNGCRGDTLTEFALQFISLLDKKLAVSMDKCRCLSTPYGIQISSKVAGKLWLFLHLKDPQKVKAKKRWSQSMYINYVMKYRKTLWKKDSDNKNEDGELNIPSESSIKNHQPFHLMTTAETGEVISNDLNYTLRRITNVGCPAYGAFSTSEDKVVEQISSDDASSPNSERSSQILSSHSSNLNAEPCPQEEDDAKGHVNKGFLDDDLYFEQALRQNRFPVLSPEEENMSYQGLPPLAPSSPLYSKLDLSLMRHDVSRDVIKEDALAETVDSSIDVWATEEDDVPEGADFELVDDDHTFILATDADMEFHGKAVKELLELCGSDLRVGAACGRTHPIGKRRGPIVWHQVFEYAKDFWMIKNAQNIIGSVSCCPGCFSLYRASAIRDVMDKYSTPTRSPWTVYVKDTGEDRWMATLMMINGWRMRYSPFADNSTYCPDTFEEYYKQRRRWILSDMANAVLAVQNIIKLIRNNECFSLMYVVYLVNMFLNTVITPGTAVVMITAGLELVFDIPYVYTTLPLASVVYLFAILCTCTKQKTQVTLINVLTFFMGGLFSSVALYGCYKITSMMVEEAKAGAFHFQQHYMILLLALSLVYASLMHPMECYQIVYGFAYLFIFPAMHVLLPLYSIANIIDQSWGTRDGNQAKVPKLSCLPNLKSFVKRRRRTKMLVKNGADTEAELQSAVSARLSDMRDYGQRAVEEHKFWADLASSLIGVGVNTGLEKAALAQGLRTLRNRTLATFLGLNALWLAMLSYFYLGADSPLARLNIYGVMSGALYGFTLAIQLVGLTAGRLEQVLGKIARQVCRDGGDSRVPLWVHRRQTKE</sequence>
<accession>A0AAV4HQW7</accession>
<feature type="compositionally biased region" description="Polar residues" evidence="7">
    <location>
        <begin position="471"/>
        <end position="481"/>
    </location>
</feature>
<feature type="compositionally biased region" description="Low complexity" evidence="7">
    <location>
        <begin position="482"/>
        <end position="494"/>
    </location>
</feature>
<evidence type="ECO:0000256" key="4">
    <source>
        <dbReference type="ARBA" id="ARBA00022692"/>
    </source>
</evidence>
<keyword evidence="3" id="KW-0808">Transferase</keyword>
<gene>
    <name evidence="9" type="ORF">ElyMa_001074400</name>
</gene>
<dbReference type="InterPro" id="IPR029044">
    <property type="entry name" value="Nucleotide-diphossugar_trans"/>
</dbReference>
<dbReference type="GO" id="GO:0016020">
    <property type="term" value="C:membrane"/>
    <property type="evidence" value="ECO:0007669"/>
    <property type="project" value="UniProtKB-SubCell"/>
</dbReference>
<dbReference type="PANTHER" id="PTHR22914">
    <property type="entry name" value="CHITIN SYNTHASE"/>
    <property type="match status" value="1"/>
</dbReference>
<feature type="transmembrane region" description="Helical" evidence="8">
    <location>
        <begin position="160"/>
        <end position="180"/>
    </location>
</feature>
<keyword evidence="3" id="KW-0328">Glycosyltransferase</keyword>
<feature type="transmembrane region" description="Helical" evidence="8">
    <location>
        <begin position="192"/>
        <end position="213"/>
    </location>
</feature>
<evidence type="ECO:0000256" key="3">
    <source>
        <dbReference type="ARBA" id="ARBA00022676"/>
    </source>
</evidence>
<evidence type="ECO:0000256" key="8">
    <source>
        <dbReference type="SAM" id="Phobius"/>
    </source>
</evidence>
<dbReference type="AlphaFoldDB" id="A0AAV4HQW7"/>
<dbReference type="SUPFAM" id="SSF53448">
    <property type="entry name" value="Nucleotide-diphospho-sugar transferases"/>
    <property type="match status" value="1"/>
</dbReference>
<evidence type="ECO:0000256" key="2">
    <source>
        <dbReference type="ARBA" id="ARBA00012543"/>
    </source>
</evidence>
<name>A0AAV4HQW7_9GAST</name>
<proteinExistence type="predicted"/>
<feature type="transmembrane region" description="Helical" evidence="8">
    <location>
        <begin position="1050"/>
        <end position="1068"/>
    </location>
</feature>
<evidence type="ECO:0000313" key="9">
    <source>
        <dbReference type="EMBL" id="GFS00558.1"/>
    </source>
</evidence>
<dbReference type="GO" id="GO:0004100">
    <property type="term" value="F:chitin synthase activity"/>
    <property type="evidence" value="ECO:0007669"/>
    <property type="project" value="UniProtKB-EC"/>
</dbReference>